<organism evidence="2 3">
    <name type="scientific">Caerostris extrusa</name>
    <name type="common">Bark spider</name>
    <name type="synonym">Caerostris bankana</name>
    <dbReference type="NCBI Taxonomy" id="172846"/>
    <lineage>
        <taxon>Eukaryota</taxon>
        <taxon>Metazoa</taxon>
        <taxon>Ecdysozoa</taxon>
        <taxon>Arthropoda</taxon>
        <taxon>Chelicerata</taxon>
        <taxon>Arachnida</taxon>
        <taxon>Araneae</taxon>
        <taxon>Araneomorphae</taxon>
        <taxon>Entelegynae</taxon>
        <taxon>Araneoidea</taxon>
        <taxon>Araneidae</taxon>
        <taxon>Caerostris</taxon>
    </lineage>
</organism>
<reference evidence="2 3" key="1">
    <citation type="submission" date="2021-06" db="EMBL/GenBank/DDBJ databases">
        <title>Caerostris extrusa draft genome.</title>
        <authorList>
            <person name="Kono N."/>
            <person name="Arakawa K."/>
        </authorList>
    </citation>
    <scope>NUCLEOTIDE SEQUENCE [LARGE SCALE GENOMIC DNA]</scope>
</reference>
<keyword evidence="1" id="KW-0812">Transmembrane</keyword>
<dbReference type="AlphaFoldDB" id="A0AAV4Y6Z5"/>
<comment type="caution">
    <text evidence="2">The sequence shown here is derived from an EMBL/GenBank/DDBJ whole genome shotgun (WGS) entry which is preliminary data.</text>
</comment>
<proteinExistence type="predicted"/>
<dbReference type="EMBL" id="BPLR01018904">
    <property type="protein sequence ID" value="GIZ03118.1"/>
    <property type="molecule type" value="Genomic_DNA"/>
</dbReference>
<keyword evidence="1" id="KW-1133">Transmembrane helix</keyword>
<evidence type="ECO:0000256" key="1">
    <source>
        <dbReference type="SAM" id="Phobius"/>
    </source>
</evidence>
<accession>A0AAV4Y6Z5</accession>
<evidence type="ECO:0000313" key="2">
    <source>
        <dbReference type="EMBL" id="GIZ03118.1"/>
    </source>
</evidence>
<protein>
    <submittedName>
        <fullName evidence="2">Uncharacterized protein</fullName>
    </submittedName>
</protein>
<keyword evidence="3" id="KW-1185">Reference proteome</keyword>
<gene>
    <name evidence="2" type="ORF">CEXT_690851</name>
</gene>
<keyword evidence="1" id="KW-0472">Membrane</keyword>
<name>A0AAV4Y6Z5_CAEEX</name>
<sequence length="129" mass="14952">MLDVHTIQRKDMLTIYIWVYCLFVTCGTVFFEAAVFNSILCVAVDNFTSSRSCQPGCGDGKGNGAVIARLVSKWYSIIKMYVRQRFMPKTAFDIVEDVSNRQIFAHQCYRHSNFIWNSGWHSRKCTEFK</sequence>
<evidence type="ECO:0000313" key="3">
    <source>
        <dbReference type="Proteomes" id="UP001054945"/>
    </source>
</evidence>
<dbReference type="Proteomes" id="UP001054945">
    <property type="component" value="Unassembled WGS sequence"/>
</dbReference>
<feature type="transmembrane region" description="Helical" evidence="1">
    <location>
        <begin position="12"/>
        <end position="31"/>
    </location>
</feature>